<dbReference type="EMBL" id="QQXL01000004">
    <property type="protein sequence ID" value="RKW70557.1"/>
    <property type="molecule type" value="Genomic_DNA"/>
</dbReference>
<dbReference type="PANTHER" id="PTHR46797:SF1">
    <property type="entry name" value="METHYLPHOSPHONATE SYNTHASE"/>
    <property type="match status" value="1"/>
</dbReference>
<dbReference type="SMART" id="SM00530">
    <property type="entry name" value="HTH_XRE"/>
    <property type="match status" value="1"/>
</dbReference>
<dbReference type="InterPro" id="IPR011051">
    <property type="entry name" value="RmlC_Cupin_sf"/>
</dbReference>
<comment type="caution">
    <text evidence="3">The sequence shown here is derived from an EMBL/GenBank/DDBJ whole genome shotgun (WGS) entry which is preliminary data.</text>
</comment>
<organism evidence="3 4">
    <name type="scientific">Galactobacter caseinivorans</name>
    <dbReference type="NCBI Taxonomy" id="2676123"/>
    <lineage>
        <taxon>Bacteria</taxon>
        <taxon>Bacillati</taxon>
        <taxon>Actinomycetota</taxon>
        <taxon>Actinomycetes</taxon>
        <taxon>Micrococcales</taxon>
        <taxon>Micrococcaceae</taxon>
        <taxon>Galactobacter</taxon>
    </lineage>
</organism>
<sequence>MANPSAQSSSPPAPSLGAVLDGLGVRLRTLRERSGATLAQLSATTGISVSTLSRLESGQRRATLELLLPLSREYGVSLDELVTLPTVVDPRITPQAHRDGDRVVQTLTRRNSAVRVFRTRIEAGSATGAGASASASASGQQLMSHPGFDWVYVLAGRLRLVLGEREFVLERGQAAEFDTTTPHWFGAADHRPVDYLSLFTQEGEKAHKHPH</sequence>
<keyword evidence="1" id="KW-0238">DNA-binding</keyword>
<dbReference type="Proteomes" id="UP000273119">
    <property type="component" value="Unassembled WGS sequence"/>
</dbReference>
<protein>
    <submittedName>
        <fullName evidence="3">XRE family transcriptional regulator</fullName>
    </submittedName>
</protein>
<gene>
    <name evidence="3" type="ORF">DWQ67_07960</name>
</gene>
<evidence type="ECO:0000259" key="2">
    <source>
        <dbReference type="PROSITE" id="PS50943"/>
    </source>
</evidence>
<evidence type="ECO:0000313" key="3">
    <source>
        <dbReference type="EMBL" id="RKW70557.1"/>
    </source>
</evidence>
<dbReference type="Pfam" id="PF13560">
    <property type="entry name" value="HTH_31"/>
    <property type="match status" value="1"/>
</dbReference>
<keyword evidence="4" id="KW-1185">Reference proteome</keyword>
<name>A0A496PJA4_9MICC</name>
<dbReference type="GO" id="GO:0003677">
    <property type="term" value="F:DNA binding"/>
    <property type="evidence" value="ECO:0007669"/>
    <property type="project" value="UniProtKB-KW"/>
</dbReference>
<dbReference type="SUPFAM" id="SSF47413">
    <property type="entry name" value="lambda repressor-like DNA-binding domains"/>
    <property type="match status" value="1"/>
</dbReference>
<dbReference type="PROSITE" id="PS50943">
    <property type="entry name" value="HTH_CROC1"/>
    <property type="match status" value="1"/>
</dbReference>
<dbReference type="AlphaFoldDB" id="A0A496PJA4"/>
<reference evidence="3 4" key="1">
    <citation type="submission" date="2018-07" db="EMBL/GenBank/DDBJ databases">
        <title>Arthrobacter sp. nov., isolated from raw cow's milk with high bacterial count.</title>
        <authorList>
            <person name="Hahne J."/>
            <person name="Isele D."/>
            <person name="Lipski A."/>
        </authorList>
    </citation>
    <scope>NUCLEOTIDE SEQUENCE [LARGE SCALE GENOMIC DNA]</scope>
    <source>
        <strain evidence="3 4">JZ R-183</strain>
    </source>
</reference>
<dbReference type="RefSeq" id="WP_121485208.1">
    <property type="nucleotide sequence ID" value="NZ_QQXL01000004.1"/>
</dbReference>
<dbReference type="Gene3D" id="2.60.120.10">
    <property type="entry name" value="Jelly Rolls"/>
    <property type="match status" value="1"/>
</dbReference>
<evidence type="ECO:0000256" key="1">
    <source>
        <dbReference type="ARBA" id="ARBA00023125"/>
    </source>
</evidence>
<dbReference type="Gene3D" id="1.10.260.40">
    <property type="entry name" value="lambda repressor-like DNA-binding domains"/>
    <property type="match status" value="1"/>
</dbReference>
<dbReference type="SUPFAM" id="SSF51182">
    <property type="entry name" value="RmlC-like cupins"/>
    <property type="match status" value="1"/>
</dbReference>
<dbReference type="PANTHER" id="PTHR46797">
    <property type="entry name" value="HTH-TYPE TRANSCRIPTIONAL REGULATOR"/>
    <property type="match status" value="1"/>
</dbReference>
<dbReference type="GO" id="GO:0003700">
    <property type="term" value="F:DNA-binding transcription factor activity"/>
    <property type="evidence" value="ECO:0007669"/>
    <property type="project" value="TreeGrafter"/>
</dbReference>
<dbReference type="InterPro" id="IPR001387">
    <property type="entry name" value="Cro/C1-type_HTH"/>
</dbReference>
<dbReference type="InterPro" id="IPR050807">
    <property type="entry name" value="TransReg_Diox_bact_type"/>
</dbReference>
<evidence type="ECO:0000313" key="4">
    <source>
        <dbReference type="Proteomes" id="UP000273119"/>
    </source>
</evidence>
<dbReference type="Pfam" id="PF07883">
    <property type="entry name" value="Cupin_2"/>
    <property type="match status" value="1"/>
</dbReference>
<dbReference type="InterPro" id="IPR013096">
    <property type="entry name" value="Cupin_2"/>
</dbReference>
<dbReference type="CDD" id="cd02209">
    <property type="entry name" value="cupin_XRE_C"/>
    <property type="match status" value="1"/>
</dbReference>
<accession>A0A496PJA4</accession>
<dbReference type="CDD" id="cd00093">
    <property type="entry name" value="HTH_XRE"/>
    <property type="match status" value="1"/>
</dbReference>
<dbReference type="GO" id="GO:0005829">
    <property type="term" value="C:cytosol"/>
    <property type="evidence" value="ECO:0007669"/>
    <property type="project" value="TreeGrafter"/>
</dbReference>
<dbReference type="InterPro" id="IPR010982">
    <property type="entry name" value="Lambda_DNA-bd_dom_sf"/>
</dbReference>
<feature type="domain" description="HTH cro/C1-type" evidence="2">
    <location>
        <begin position="27"/>
        <end position="81"/>
    </location>
</feature>
<dbReference type="InterPro" id="IPR014710">
    <property type="entry name" value="RmlC-like_jellyroll"/>
</dbReference>
<proteinExistence type="predicted"/>